<keyword evidence="3" id="KW-1185">Reference proteome</keyword>
<dbReference type="RefSeq" id="WP_139280816.1">
    <property type="nucleotide sequence ID" value="NZ_FQZQ01000054.1"/>
</dbReference>
<dbReference type="SUPFAM" id="SSF52540">
    <property type="entry name" value="P-loop containing nucleoside triphosphate hydrolases"/>
    <property type="match status" value="1"/>
</dbReference>
<organism evidence="2 3">
    <name type="scientific">Shimia gijangensis</name>
    <dbReference type="NCBI Taxonomy" id="1470563"/>
    <lineage>
        <taxon>Bacteria</taxon>
        <taxon>Pseudomonadati</taxon>
        <taxon>Pseudomonadota</taxon>
        <taxon>Alphaproteobacteria</taxon>
        <taxon>Rhodobacterales</taxon>
        <taxon>Roseobacteraceae</taxon>
    </lineage>
</organism>
<evidence type="ECO:0000313" key="3">
    <source>
        <dbReference type="Proteomes" id="UP000183982"/>
    </source>
</evidence>
<dbReference type="Proteomes" id="UP000183982">
    <property type="component" value="Unassembled WGS sequence"/>
</dbReference>
<feature type="domain" description="NACHT" evidence="1">
    <location>
        <begin position="273"/>
        <end position="401"/>
    </location>
</feature>
<dbReference type="Gene3D" id="3.40.50.300">
    <property type="entry name" value="P-loop containing nucleotide triphosphate hydrolases"/>
    <property type="match status" value="1"/>
</dbReference>
<dbReference type="EMBL" id="FQZQ01000054">
    <property type="protein sequence ID" value="SHK64941.1"/>
    <property type="molecule type" value="Genomic_DNA"/>
</dbReference>
<gene>
    <name evidence="2" type="ORF">SAMN05444000_1541</name>
</gene>
<dbReference type="OrthoDB" id="2081291at2"/>
<dbReference type="PROSITE" id="PS50837">
    <property type="entry name" value="NACHT"/>
    <property type="match status" value="1"/>
</dbReference>
<evidence type="ECO:0000313" key="2">
    <source>
        <dbReference type="EMBL" id="SHK64941.1"/>
    </source>
</evidence>
<dbReference type="PANTHER" id="PTHR46844:SF1">
    <property type="entry name" value="SLR5058 PROTEIN"/>
    <property type="match status" value="1"/>
</dbReference>
<dbReference type="PANTHER" id="PTHR46844">
    <property type="entry name" value="SLR5058 PROTEIN"/>
    <property type="match status" value="1"/>
</dbReference>
<accession>A0A1M6U708</accession>
<protein>
    <submittedName>
        <fullName evidence="2">NACHT domain-containing protein</fullName>
    </submittedName>
</protein>
<reference evidence="3" key="1">
    <citation type="submission" date="2016-11" db="EMBL/GenBank/DDBJ databases">
        <authorList>
            <person name="Varghese N."/>
            <person name="Submissions S."/>
        </authorList>
    </citation>
    <scope>NUCLEOTIDE SEQUENCE [LARGE SCALE GENOMIC DNA]</scope>
    <source>
        <strain evidence="3">DSM 100564</strain>
    </source>
</reference>
<dbReference type="Pfam" id="PF05729">
    <property type="entry name" value="NACHT"/>
    <property type="match status" value="1"/>
</dbReference>
<name>A0A1M6U708_9RHOB</name>
<evidence type="ECO:0000259" key="1">
    <source>
        <dbReference type="PROSITE" id="PS50837"/>
    </source>
</evidence>
<dbReference type="InterPro" id="IPR027417">
    <property type="entry name" value="P-loop_NTPase"/>
</dbReference>
<proteinExistence type="predicted"/>
<dbReference type="InterPro" id="IPR007111">
    <property type="entry name" value="NACHT_NTPase"/>
</dbReference>
<dbReference type="AlphaFoldDB" id="A0A1M6U708"/>
<dbReference type="STRING" id="1470563.SAMN05444000_1541"/>
<sequence length="975" mass="111449">MAISEGLLVNGLTALTSQISNRFIRKYTLPFRMRKRLSGARPDDANSEILDALQRAIGNFKSLTPATNNSLLDLANSNLLEHLIAIFGSNLDHSNATSLLEYIHRSRGSLREEDSVQFAANMATCLKAIHESTLNKSITDITQDLLSNWHRRMDEDAKRAEAIINTTVQKLKDKSGNWIDRPDVSAESVAKQIEEDRDPLKNFVTSLKKTMNSVDVHGASGDVVQVPLDEIYVDVPVSFIDRKRNFNVYQDLRKNLPRHRIAEDWERTFDFVNTTVLLGDPGGGKSTLSKKLCLESCNRYLGGQSKLPIYIQLRTYISKAADDDRLSLKHYIVDFVSSTLVDADTRDVSSSILYHLRIGAVFFVADGLDEVLTSANRARVVQELAMFKKEFPLCQIMVTSRYVGYETQPLEGFTHLGVDFLNDNAIEQIYRNVSSTVLKRCEAEIDGRLLTFLTDARKKARELIRSPLLLTLIVIIYDKKSEIPDNRASLYSFCADLLFDQWDKYRDIIPDLPERYRLFDLFKHLSALLYENEEYGGTINKDDLEKEAREFFKSDYIDNREGRSAAAAKHMVDHLTGRAWILHEVGENIFEFTHRTFMEYFYAKYLDTEYEDTSTLVTSCLEHVIEGRRTLPTHLALQIRTNNKRAASSKVADALTDALNANPNNAELLDFCLDSLGYILPKAEELSRFVSALARPALFSRDPSTSVQLLCTESPLRNSILNIAIEHLDNIKSVDQVRFLEAAFQRMHNLETNTVTNAAGETVNISGQVMNRLFTKQSSSPYVCKLAFDLDCKVNWNAARRFGDRLWNNSKTDPSHFFRLFRDSQMMLEAASRFVVDADAPNDKYLKLARAVYPTFFNDTNNAYFDPFYMRHYRIDAMHRMIDFSIDLSSWREDCDAQEIYAFTLMLYAETHIEFLQPPSREKLNSTLSDLADSLDSLNSTVGVWCRAWLNEQKTLVLHPEHLRHLSHQVFEFAE</sequence>